<dbReference type="OrthoDB" id="10534143at2759"/>
<sequence length="66" mass="7749">MTRRLFHSLAAFAFHHTRLDVAVLEPNRLTVCENIARALFWARTAIKFAPIIRLNREERVQIGRAY</sequence>
<name>A0A0V1FZU1_TRIPS</name>
<gene>
    <name evidence="1" type="ORF">T4D_7018</name>
</gene>
<proteinExistence type="predicted"/>
<dbReference type="EMBL" id="JYDT01000014">
    <property type="protein sequence ID" value="KRY91397.1"/>
    <property type="molecule type" value="Genomic_DNA"/>
</dbReference>
<keyword evidence="2" id="KW-1185">Reference proteome</keyword>
<reference evidence="1 2" key="1">
    <citation type="submission" date="2015-01" db="EMBL/GenBank/DDBJ databases">
        <title>Evolution of Trichinella species and genotypes.</title>
        <authorList>
            <person name="Korhonen P.K."/>
            <person name="Edoardo P."/>
            <person name="Giuseppe L.R."/>
            <person name="Gasser R.B."/>
        </authorList>
    </citation>
    <scope>NUCLEOTIDE SEQUENCE [LARGE SCALE GENOMIC DNA]</scope>
    <source>
        <strain evidence="1">ISS470</strain>
    </source>
</reference>
<evidence type="ECO:0000313" key="2">
    <source>
        <dbReference type="Proteomes" id="UP000054995"/>
    </source>
</evidence>
<protein>
    <submittedName>
        <fullName evidence="1">Uncharacterized protein</fullName>
    </submittedName>
</protein>
<dbReference type="Proteomes" id="UP000054995">
    <property type="component" value="Unassembled WGS sequence"/>
</dbReference>
<evidence type="ECO:0000313" key="1">
    <source>
        <dbReference type="EMBL" id="KRY91397.1"/>
    </source>
</evidence>
<dbReference type="AlphaFoldDB" id="A0A0V1FZU1"/>
<comment type="caution">
    <text evidence="1">The sequence shown here is derived from an EMBL/GenBank/DDBJ whole genome shotgun (WGS) entry which is preliminary data.</text>
</comment>
<accession>A0A0V1FZU1</accession>
<organism evidence="1 2">
    <name type="scientific">Trichinella pseudospiralis</name>
    <name type="common">Parasitic roundworm</name>
    <dbReference type="NCBI Taxonomy" id="6337"/>
    <lineage>
        <taxon>Eukaryota</taxon>
        <taxon>Metazoa</taxon>
        <taxon>Ecdysozoa</taxon>
        <taxon>Nematoda</taxon>
        <taxon>Enoplea</taxon>
        <taxon>Dorylaimia</taxon>
        <taxon>Trichinellida</taxon>
        <taxon>Trichinellidae</taxon>
        <taxon>Trichinella</taxon>
    </lineage>
</organism>